<accession>A0A820W6I3</accession>
<evidence type="ECO:0000313" key="3">
    <source>
        <dbReference type="EMBL" id="CAF2165460.1"/>
    </source>
</evidence>
<dbReference type="EMBL" id="CAJNRF010002094">
    <property type="protein sequence ID" value="CAF2033526.1"/>
    <property type="molecule type" value="Genomic_DNA"/>
</dbReference>
<keyword evidence="5" id="KW-1185">Reference proteome</keyword>
<name>A0A820W6I3_9BILA</name>
<evidence type="ECO:0000256" key="1">
    <source>
        <dbReference type="SAM" id="Phobius"/>
    </source>
</evidence>
<dbReference type="Proteomes" id="UP000663856">
    <property type="component" value="Unassembled WGS sequence"/>
</dbReference>
<sequence length="237" mass="27987">MKKIRVHQLVGNYLILVFRLIIVIHHLPAYRSIQTANKVLESQGRKSVPINIEPGLFECSAWYHGKPLVFMPPRILVRDRKFNIDPYYSPMYDRVDSYDDERKYYRRSRLLIHEIVRDHKDQGGTILLTAHGWSIEGITRGLPGLFHRRGRPEYLIQQILTVNYCNFAILERDARTGQWTAQLPSSHRHNPPAQLSRYNIIPVYDISTEYLMSTKRSQYLVTKGRSSETRHYSHHYR</sequence>
<dbReference type="InterPro" id="IPR051710">
    <property type="entry name" value="Phosphatase_SH3-domain"/>
</dbReference>
<dbReference type="Proteomes" id="UP000663866">
    <property type="component" value="Unassembled WGS sequence"/>
</dbReference>
<evidence type="ECO:0000313" key="2">
    <source>
        <dbReference type="EMBL" id="CAF2033526.1"/>
    </source>
</evidence>
<keyword evidence="1" id="KW-1133">Transmembrane helix</keyword>
<evidence type="ECO:0000313" key="5">
    <source>
        <dbReference type="Proteomes" id="UP000663866"/>
    </source>
</evidence>
<evidence type="ECO:0000313" key="4">
    <source>
        <dbReference type="EMBL" id="CAF4513009.1"/>
    </source>
</evidence>
<dbReference type="Gene3D" id="3.40.50.1240">
    <property type="entry name" value="Phosphoglycerate mutase-like"/>
    <property type="match status" value="1"/>
</dbReference>
<reference evidence="4" key="1">
    <citation type="submission" date="2021-02" db="EMBL/GenBank/DDBJ databases">
        <authorList>
            <person name="Nowell W R."/>
        </authorList>
    </citation>
    <scope>NUCLEOTIDE SEQUENCE</scope>
</reference>
<proteinExistence type="predicted"/>
<dbReference type="AlphaFoldDB" id="A0A820W6I3"/>
<comment type="caution">
    <text evidence="4">The sequence shown here is derived from an EMBL/GenBank/DDBJ whole genome shotgun (WGS) entry which is preliminary data.</text>
</comment>
<dbReference type="SUPFAM" id="SSF53254">
    <property type="entry name" value="Phosphoglycerate mutase-like"/>
    <property type="match status" value="1"/>
</dbReference>
<dbReference type="EMBL" id="CAJOBG010055101">
    <property type="protein sequence ID" value="CAF4513009.1"/>
    <property type="molecule type" value="Genomic_DNA"/>
</dbReference>
<dbReference type="InterPro" id="IPR029033">
    <property type="entry name" value="His_PPase_superfam"/>
</dbReference>
<keyword evidence="1" id="KW-0812">Transmembrane</keyword>
<dbReference type="PANTHER" id="PTHR16469:SF27">
    <property type="entry name" value="UBIQUITIN-ASSOCIATED AND SH3 DOMAIN-CONTAINING BA-RELATED"/>
    <property type="match status" value="1"/>
</dbReference>
<dbReference type="EMBL" id="CAJNRG010015335">
    <property type="protein sequence ID" value="CAF2165460.1"/>
    <property type="molecule type" value="Genomic_DNA"/>
</dbReference>
<organism evidence="4 5">
    <name type="scientific">Rotaria magnacalcarata</name>
    <dbReference type="NCBI Taxonomy" id="392030"/>
    <lineage>
        <taxon>Eukaryota</taxon>
        <taxon>Metazoa</taxon>
        <taxon>Spiralia</taxon>
        <taxon>Gnathifera</taxon>
        <taxon>Rotifera</taxon>
        <taxon>Eurotatoria</taxon>
        <taxon>Bdelloidea</taxon>
        <taxon>Philodinida</taxon>
        <taxon>Philodinidae</taxon>
        <taxon>Rotaria</taxon>
    </lineage>
</organism>
<dbReference type="PANTHER" id="PTHR16469">
    <property type="entry name" value="UBIQUITIN-ASSOCIATED AND SH3 DOMAIN-CONTAINING BA-RELATED"/>
    <property type="match status" value="1"/>
</dbReference>
<protein>
    <recommendedName>
        <fullName evidence="6">Phosphoglycerate mutase</fullName>
    </recommendedName>
</protein>
<keyword evidence="1" id="KW-0472">Membrane</keyword>
<evidence type="ECO:0008006" key="6">
    <source>
        <dbReference type="Google" id="ProtNLM"/>
    </source>
</evidence>
<gene>
    <name evidence="4" type="ORF">OVN521_LOCUS41424</name>
    <name evidence="2" type="ORF">WKI299_LOCUS7103</name>
    <name evidence="3" type="ORF">XDN619_LOCUS30878</name>
</gene>
<feature type="transmembrane region" description="Helical" evidence="1">
    <location>
        <begin position="12"/>
        <end position="30"/>
    </location>
</feature>
<dbReference type="Proteomes" id="UP000663887">
    <property type="component" value="Unassembled WGS sequence"/>
</dbReference>